<evidence type="ECO:0000259" key="4">
    <source>
        <dbReference type="Pfam" id="PF14297"/>
    </source>
</evidence>
<dbReference type="Proteomes" id="UP000244161">
    <property type="component" value="Unassembled WGS sequence"/>
</dbReference>
<protein>
    <submittedName>
        <fullName evidence="5">DnaD/phage-associated family protein</fullName>
    </submittedName>
</protein>
<comment type="similarity">
    <text evidence="1">Belongs to the DnaB/DnaD family.</text>
</comment>
<evidence type="ECO:0000313" key="5">
    <source>
        <dbReference type="EMBL" id="PTQ84759.1"/>
    </source>
</evidence>
<dbReference type="AlphaFoldDB" id="A0A2T5ILR5"/>
<dbReference type="PANTHER" id="PTHR39196">
    <property type="entry name" value="PRIMOSOME, DNAD SUBUNIT"/>
    <property type="match status" value="1"/>
</dbReference>
<comment type="caution">
    <text evidence="5">The sequence shown here is derived from an EMBL/GenBank/DDBJ whole genome shotgun (WGS) entry which is preliminary data.</text>
</comment>
<evidence type="ECO:0000256" key="1">
    <source>
        <dbReference type="ARBA" id="ARBA00093462"/>
    </source>
</evidence>
<feature type="domain" description="DnaB/C C-terminal" evidence="3">
    <location>
        <begin position="199"/>
        <end position="267"/>
    </location>
</feature>
<dbReference type="SUPFAM" id="SSF158499">
    <property type="entry name" value="DnaD domain-like"/>
    <property type="match status" value="1"/>
</dbReference>
<evidence type="ECO:0000313" key="6">
    <source>
        <dbReference type="Proteomes" id="UP000244161"/>
    </source>
</evidence>
<keyword evidence="6" id="KW-1185">Reference proteome</keyword>
<dbReference type="InterPro" id="IPR025400">
    <property type="entry name" value="Lin1244/Lin1753-like_N"/>
</dbReference>
<dbReference type="Gene3D" id="1.10.10.630">
    <property type="entry name" value="DnaD domain-like"/>
    <property type="match status" value="1"/>
</dbReference>
<evidence type="ECO:0000256" key="2">
    <source>
        <dbReference type="SAM" id="MobiDB-lite"/>
    </source>
</evidence>
<evidence type="ECO:0000259" key="3">
    <source>
        <dbReference type="Pfam" id="PF07261"/>
    </source>
</evidence>
<feature type="region of interest" description="Disordered" evidence="2">
    <location>
        <begin position="265"/>
        <end position="306"/>
    </location>
</feature>
<dbReference type="OrthoDB" id="3199595at2"/>
<accession>A0A2T5ILR5</accession>
<dbReference type="InterPro" id="IPR006343">
    <property type="entry name" value="DnaB/C_C"/>
</dbReference>
<dbReference type="PANTHER" id="PTHR39196:SF1">
    <property type="entry name" value="PRIMOSOME, DNAD SUBUNIT"/>
    <property type="match status" value="1"/>
</dbReference>
<name>A0A2T5ILR5_9LACT</name>
<feature type="domain" description="Lin1244/Lin1753-like N-terminal" evidence="4">
    <location>
        <begin position="11"/>
        <end position="103"/>
    </location>
</feature>
<proteinExistence type="inferred from homology"/>
<dbReference type="InterPro" id="IPR034829">
    <property type="entry name" value="DnaD-like_sf"/>
</dbReference>
<dbReference type="NCBIfam" id="TIGR01446">
    <property type="entry name" value="DnaD_dom"/>
    <property type="match status" value="1"/>
</dbReference>
<reference evidence="5 6" key="1">
    <citation type="submission" date="2018-04" db="EMBL/GenBank/DDBJ databases">
        <title>Genomic Encyclopedia of Archaeal and Bacterial Type Strains, Phase II (KMG-II): from individual species to whole genera.</title>
        <authorList>
            <person name="Goeker M."/>
        </authorList>
    </citation>
    <scope>NUCLEOTIDE SEQUENCE [LARGE SCALE GENOMIC DNA]</scope>
    <source>
        <strain evidence="5 6">DSM 18806</strain>
    </source>
</reference>
<dbReference type="Pfam" id="PF07261">
    <property type="entry name" value="DnaB_2"/>
    <property type="match status" value="1"/>
</dbReference>
<organism evidence="5 6">
    <name type="scientific">Trichococcus patagoniensis</name>
    <dbReference type="NCBI Taxonomy" id="382641"/>
    <lineage>
        <taxon>Bacteria</taxon>
        <taxon>Bacillati</taxon>
        <taxon>Bacillota</taxon>
        <taxon>Bacilli</taxon>
        <taxon>Lactobacillales</taxon>
        <taxon>Carnobacteriaceae</taxon>
        <taxon>Trichococcus</taxon>
    </lineage>
</organism>
<gene>
    <name evidence="5" type="ORF">C8U37_107127</name>
</gene>
<dbReference type="EMBL" id="QAOM01000007">
    <property type="protein sequence ID" value="PTQ84759.1"/>
    <property type="molecule type" value="Genomic_DNA"/>
</dbReference>
<dbReference type="Pfam" id="PF14297">
    <property type="entry name" value="Lin1244_N"/>
    <property type="match status" value="1"/>
</dbReference>
<sequence>MARPIQDGLRYFPLDIDADYDDKIQLIEGLHGAIGFAVIIKMFMKIYSSGYFYKWEEKELILIAKRIGIDSNSVNNIVNDCIKYELFQEKLFEEYRILTSDGIQKRYFTAVGKKKKGEVIKEYLLINEAELQEMCPLMVIKSVIPEKTIVIPELMPVIPDSGTQIKLNKIKENEIKVNEIKVNGIDNPDQSPEATNVHKFFQENIGMENMVIAQGLDYWVTDIGEDLVMEAILRASKAERPSYSLAEWIMKDFLQKNIRTVEEAKAEEAARQRSSMKKNNAPKKEKMPEWAETTAPVTETALDPDQQRLIAERIARLKTSQKREA</sequence>
<dbReference type="RefSeq" id="WP_108032421.1">
    <property type="nucleotide sequence ID" value="NZ_QAOM01000007.1"/>
</dbReference>